<evidence type="ECO:0000256" key="2">
    <source>
        <dbReference type="ARBA" id="ARBA00022529"/>
    </source>
</evidence>
<evidence type="ECO:0000256" key="3">
    <source>
        <dbReference type="ARBA" id="ARBA00022577"/>
    </source>
</evidence>
<dbReference type="InterPro" id="IPR010851">
    <property type="entry name" value="DEFL"/>
</dbReference>
<reference evidence="7 8" key="1">
    <citation type="journal article" date="2013" name="Genome Biol.">
        <title>The genome sequence of the most widely cultivated cacao type and its use to identify candidate genes regulating pod color.</title>
        <authorList>
            <person name="Motamayor J.C."/>
            <person name="Mockaitis K."/>
            <person name="Schmutz J."/>
            <person name="Haiminen N."/>
            <person name="Iii D.L."/>
            <person name="Cornejo O."/>
            <person name="Findley S.D."/>
            <person name="Zheng P."/>
            <person name="Utro F."/>
            <person name="Royaert S."/>
            <person name="Saski C."/>
            <person name="Jenkins J."/>
            <person name="Podicheti R."/>
            <person name="Zhao M."/>
            <person name="Scheffler B.E."/>
            <person name="Stack J.C."/>
            <person name="Feltus F.A."/>
            <person name="Mustiga G.M."/>
            <person name="Amores F."/>
            <person name="Phillips W."/>
            <person name="Marelli J.P."/>
            <person name="May G.D."/>
            <person name="Shapiro H."/>
            <person name="Ma J."/>
            <person name="Bustamante C.D."/>
            <person name="Schnell R.J."/>
            <person name="Main D."/>
            <person name="Gilbert D."/>
            <person name="Parida L."/>
            <person name="Kuhn D.N."/>
        </authorList>
    </citation>
    <scope>NUCLEOTIDE SEQUENCE [LARGE SCALE GENOMIC DNA]</scope>
    <source>
        <strain evidence="8">cv. Matina 1-6</strain>
    </source>
</reference>
<dbReference type="Pfam" id="PF07333">
    <property type="entry name" value="SLR1-BP"/>
    <property type="match status" value="1"/>
</dbReference>
<feature type="signal peptide" evidence="6">
    <location>
        <begin position="1"/>
        <end position="19"/>
    </location>
</feature>
<evidence type="ECO:0000313" key="7">
    <source>
        <dbReference type="EMBL" id="EOY05191.1"/>
    </source>
</evidence>
<accession>A0A061EK36</accession>
<dbReference type="GO" id="GO:0050832">
    <property type="term" value="P:defense response to fungus"/>
    <property type="evidence" value="ECO:0007669"/>
    <property type="project" value="UniProtKB-KW"/>
</dbReference>
<evidence type="ECO:0000313" key="8">
    <source>
        <dbReference type="Proteomes" id="UP000026915"/>
    </source>
</evidence>
<gene>
    <name evidence="7" type="ORF">TCM_020264</name>
</gene>
<keyword evidence="3" id="KW-0295">Fungicide</keyword>
<evidence type="ECO:0000256" key="1">
    <source>
        <dbReference type="ARBA" id="ARBA00006722"/>
    </source>
</evidence>
<comment type="similarity">
    <text evidence="1">Belongs to the DEFL family.</text>
</comment>
<feature type="chain" id="PRO_5001601667" description="Defensin-like protein" evidence="6">
    <location>
        <begin position="20"/>
        <end position="77"/>
    </location>
</feature>
<dbReference type="InParanoid" id="A0A061EK36"/>
<keyword evidence="8" id="KW-1185">Reference proteome</keyword>
<keyword evidence="2" id="KW-0929">Antimicrobial</keyword>
<keyword evidence="5" id="KW-1015">Disulfide bond</keyword>
<name>A0A061EK36_THECC</name>
<evidence type="ECO:0000256" key="5">
    <source>
        <dbReference type="ARBA" id="ARBA00023157"/>
    </source>
</evidence>
<proteinExistence type="inferred from homology"/>
<evidence type="ECO:0008006" key="9">
    <source>
        <dbReference type="Google" id="ProtNLM"/>
    </source>
</evidence>
<dbReference type="OMA" id="NESMMAN"/>
<sequence length="77" mass="8287">MKSLPFSAIFLLVLFITAGNESMMANAIGSCDVLGHGGGCAIDECFNSCRMKYGQDAHGFCYAIKTPNDTCMCRHPC</sequence>
<evidence type="ECO:0000256" key="4">
    <source>
        <dbReference type="ARBA" id="ARBA00022821"/>
    </source>
</evidence>
<keyword evidence="4" id="KW-0611">Plant defense</keyword>
<dbReference type="HOGENOM" id="CLU_2643031_0_0_1"/>
<dbReference type="Gramene" id="EOY05191">
    <property type="protein sequence ID" value="EOY05191"/>
    <property type="gene ID" value="TCM_020264"/>
</dbReference>
<evidence type="ECO:0000256" key="6">
    <source>
        <dbReference type="SAM" id="SignalP"/>
    </source>
</evidence>
<dbReference type="EMBL" id="CM001882">
    <property type="protein sequence ID" value="EOY05191.1"/>
    <property type="molecule type" value="Genomic_DNA"/>
</dbReference>
<dbReference type="Proteomes" id="UP000026915">
    <property type="component" value="Chromosome 4"/>
</dbReference>
<organism evidence="7 8">
    <name type="scientific">Theobroma cacao</name>
    <name type="common">Cacao</name>
    <name type="synonym">Cocoa</name>
    <dbReference type="NCBI Taxonomy" id="3641"/>
    <lineage>
        <taxon>Eukaryota</taxon>
        <taxon>Viridiplantae</taxon>
        <taxon>Streptophyta</taxon>
        <taxon>Embryophyta</taxon>
        <taxon>Tracheophyta</taxon>
        <taxon>Spermatophyta</taxon>
        <taxon>Magnoliopsida</taxon>
        <taxon>eudicotyledons</taxon>
        <taxon>Gunneridae</taxon>
        <taxon>Pentapetalae</taxon>
        <taxon>rosids</taxon>
        <taxon>malvids</taxon>
        <taxon>Malvales</taxon>
        <taxon>Malvaceae</taxon>
        <taxon>Byttnerioideae</taxon>
        <taxon>Theobroma</taxon>
    </lineage>
</organism>
<protein>
    <recommendedName>
        <fullName evidence="9">Defensin-like protein</fullName>
    </recommendedName>
</protein>
<keyword evidence="6" id="KW-0732">Signal</keyword>
<dbReference type="AlphaFoldDB" id="A0A061EK36"/>
<dbReference type="GO" id="GO:0031640">
    <property type="term" value="P:killing of cells of another organism"/>
    <property type="evidence" value="ECO:0007669"/>
    <property type="project" value="UniProtKB-KW"/>
</dbReference>